<evidence type="ECO:0000256" key="5">
    <source>
        <dbReference type="PIRSR" id="PIRSR604294-1"/>
    </source>
</evidence>
<evidence type="ECO:0000256" key="4">
    <source>
        <dbReference type="ARBA" id="ARBA00023004"/>
    </source>
</evidence>
<dbReference type="EC" id="1.13.11.-" evidence="6"/>
<keyword evidence="3 6" id="KW-0560">Oxidoreductase</keyword>
<evidence type="ECO:0000313" key="8">
    <source>
        <dbReference type="Proteomes" id="UP000037643"/>
    </source>
</evidence>
<gene>
    <name evidence="7" type="ORF">AM2010_2577</name>
</gene>
<keyword evidence="8" id="KW-1185">Reference proteome</keyword>
<dbReference type="STRING" id="543877.AM2010_2577"/>
<dbReference type="GO" id="GO:0046872">
    <property type="term" value="F:metal ion binding"/>
    <property type="evidence" value="ECO:0007669"/>
    <property type="project" value="UniProtKB-KW"/>
</dbReference>
<name>A0A0G3XBS9_9SPHN</name>
<protein>
    <recommendedName>
        <fullName evidence="6">Dioxygenase</fullName>
        <ecNumber evidence="6">1.13.11.-</ecNumber>
    </recommendedName>
</protein>
<dbReference type="GO" id="GO:0016121">
    <property type="term" value="P:carotene catabolic process"/>
    <property type="evidence" value="ECO:0007669"/>
    <property type="project" value="TreeGrafter"/>
</dbReference>
<dbReference type="PANTHER" id="PTHR10543">
    <property type="entry name" value="BETA-CAROTENE DIOXYGENASE"/>
    <property type="match status" value="1"/>
</dbReference>
<dbReference type="InterPro" id="IPR004294">
    <property type="entry name" value="Carotenoid_Oase"/>
</dbReference>
<dbReference type="Pfam" id="PF03055">
    <property type="entry name" value="RPE65"/>
    <property type="match status" value="1"/>
</dbReference>
<evidence type="ECO:0000256" key="6">
    <source>
        <dbReference type="RuleBase" id="RU364048"/>
    </source>
</evidence>
<feature type="binding site" evidence="5">
    <location>
        <position position="173"/>
    </location>
    <ligand>
        <name>Fe cation</name>
        <dbReference type="ChEBI" id="CHEBI:24875"/>
        <note>catalytic</note>
    </ligand>
</feature>
<evidence type="ECO:0000256" key="3">
    <source>
        <dbReference type="ARBA" id="ARBA00023002"/>
    </source>
</evidence>
<evidence type="ECO:0000313" key="7">
    <source>
        <dbReference type="EMBL" id="AKM08632.1"/>
    </source>
</evidence>
<dbReference type="KEGG" id="amx:AM2010_2577"/>
<dbReference type="PANTHER" id="PTHR10543:SF89">
    <property type="entry name" value="CAROTENOID 9,10(9',10')-CLEAVAGE DIOXYGENASE 1"/>
    <property type="match status" value="1"/>
</dbReference>
<keyword evidence="2 5" id="KW-0479">Metal-binding</keyword>
<keyword evidence="4 5" id="KW-0408">Iron</keyword>
<dbReference type="AlphaFoldDB" id="A0A0G3XBS9"/>
<accession>A0A0G3XBS9</accession>
<evidence type="ECO:0000256" key="2">
    <source>
        <dbReference type="ARBA" id="ARBA00022723"/>
    </source>
</evidence>
<comment type="cofactor">
    <cofactor evidence="5 6">
        <name>Fe(2+)</name>
        <dbReference type="ChEBI" id="CHEBI:29033"/>
    </cofactor>
    <text evidence="5 6">Binds 1 Fe(2+) ion per subunit.</text>
</comment>
<feature type="binding site" evidence="5">
    <location>
        <position position="284"/>
    </location>
    <ligand>
        <name>Fe cation</name>
        <dbReference type="ChEBI" id="CHEBI:24875"/>
        <note>catalytic</note>
    </ligand>
</feature>
<comment type="similarity">
    <text evidence="1 6">Belongs to the carotenoid oxygenase family.</text>
</comment>
<dbReference type="RefSeq" id="WP_047807432.1">
    <property type="nucleotide sequence ID" value="NZ_CP011805.1"/>
</dbReference>
<feature type="binding site" evidence="5">
    <location>
        <position position="221"/>
    </location>
    <ligand>
        <name>Fe cation</name>
        <dbReference type="ChEBI" id="CHEBI:24875"/>
        <note>catalytic</note>
    </ligand>
</feature>
<dbReference type="GO" id="GO:0010436">
    <property type="term" value="F:carotenoid dioxygenase activity"/>
    <property type="evidence" value="ECO:0007669"/>
    <property type="project" value="TreeGrafter"/>
</dbReference>
<organism evidence="7 8">
    <name type="scientific">Pelagerythrobacter marensis</name>
    <dbReference type="NCBI Taxonomy" id="543877"/>
    <lineage>
        <taxon>Bacteria</taxon>
        <taxon>Pseudomonadati</taxon>
        <taxon>Pseudomonadota</taxon>
        <taxon>Alphaproteobacteria</taxon>
        <taxon>Sphingomonadales</taxon>
        <taxon>Erythrobacteraceae</taxon>
        <taxon>Pelagerythrobacter</taxon>
    </lineage>
</organism>
<proteinExistence type="inferred from homology"/>
<dbReference type="Proteomes" id="UP000037643">
    <property type="component" value="Chromosome"/>
</dbReference>
<evidence type="ECO:0000256" key="1">
    <source>
        <dbReference type="ARBA" id="ARBA00006787"/>
    </source>
</evidence>
<dbReference type="OrthoDB" id="6636843at2"/>
<keyword evidence="6 7" id="KW-0223">Dioxygenase</keyword>
<reference evidence="7 8" key="1">
    <citation type="submission" date="2015-06" db="EMBL/GenBank/DDBJ databases">
        <authorList>
            <person name="Kim K.M."/>
        </authorList>
    </citation>
    <scope>NUCLEOTIDE SEQUENCE [LARGE SCALE GENOMIC DNA]</scope>
    <source>
        <strain evidence="7 8">KCTC 22370</strain>
    </source>
</reference>
<feature type="binding site" evidence="5">
    <location>
        <position position="465"/>
    </location>
    <ligand>
        <name>Fe cation</name>
        <dbReference type="ChEBI" id="CHEBI:24875"/>
        <note>catalytic</note>
    </ligand>
</feature>
<dbReference type="EMBL" id="CP011805">
    <property type="protein sequence ID" value="AKM08632.1"/>
    <property type="molecule type" value="Genomic_DNA"/>
</dbReference>
<sequence>MNAASLAEGNVNALNPYVQGFYAPQLEEVTATDLAVIGELPTDLWGAYVRNGPNPFEIPDEPHHWFDGEGMVHSIYFENGKAEYRNRYVLSDDNLADMKGDGADARGVLVPANRDRPNKVYKDTANTDLVMHNGQLMALWYISGTPVRLDARTLETLGNEDFGGKLPRNVSAHGKVDPETGEFLFFDYSLYEPWMSFGVVSADNELTHFAKIDLPGPRLPHDMGFTENYVILHDLPVVFTDSGIRNGMWQIRTEQRGARFGVVPRNGTAQDVKWFETDPCYLYHVANSWEEGDEVVMIACRMTPNNFKPNPEHGQFGGMVNILALHAYAWEWRMNMKTGEITSRQLDDRLSEFPAINQAYAGRKTRWSYHVAMANENLQRFEGLIKYDLETGAKEEYLFDDQLGGSEPVFAPRANAKDEDDGYVITYVTHTESGASEVLILDAKKFSQGPIARIPLPARVPAGFHATWADGDKIAV</sequence>
<dbReference type="PATRIC" id="fig|543877.4.peg.2615"/>